<feature type="coiled-coil region" evidence="1">
    <location>
        <begin position="62"/>
        <end position="110"/>
    </location>
</feature>
<keyword evidence="1" id="KW-0175">Coiled coil</keyword>
<organism evidence="2 3">
    <name type="scientific">Crepidotus variabilis</name>
    <dbReference type="NCBI Taxonomy" id="179855"/>
    <lineage>
        <taxon>Eukaryota</taxon>
        <taxon>Fungi</taxon>
        <taxon>Dikarya</taxon>
        <taxon>Basidiomycota</taxon>
        <taxon>Agaricomycotina</taxon>
        <taxon>Agaricomycetes</taxon>
        <taxon>Agaricomycetidae</taxon>
        <taxon>Agaricales</taxon>
        <taxon>Agaricineae</taxon>
        <taxon>Crepidotaceae</taxon>
        <taxon>Crepidotus</taxon>
    </lineage>
</organism>
<dbReference type="Proteomes" id="UP000807306">
    <property type="component" value="Unassembled WGS sequence"/>
</dbReference>
<evidence type="ECO:0000256" key="1">
    <source>
        <dbReference type="SAM" id="Coils"/>
    </source>
</evidence>
<sequence length="116" mass="13495">EELSAETSCWLFIGAQHAAARGSPIHYASPRLRRDGGPETNDLATNLLQLIKQVEDRRRIDVMELQKNLREMELHKSALSQQVFELEMRVQNEQQKHRQDQERLIEYAERLGISEA</sequence>
<dbReference type="EMBL" id="MU158168">
    <property type="protein sequence ID" value="KAF9521278.1"/>
    <property type="molecule type" value="Genomic_DNA"/>
</dbReference>
<reference evidence="2" key="1">
    <citation type="submission" date="2020-11" db="EMBL/GenBank/DDBJ databases">
        <authorList>
            <consortium name="DOE Joint Genome Institute"/>
            <person name="Ahrendt S."/>
            <person name="Riley R."/>
            <person name="Andreopoulos W."/>
            <person name="Labutti K."/>
            <person name="Pangilinan J."/>
            <person name="Ruiz-Duenas F.J."/>
            <person name="Barrasa J.M."/>
            <person name="Sanchez-Garcia M."/>
            <person name="Camarero S."/>
            <person name="Miyauchi S."/>
            <person name="Serrano A."/>
            <person name="Linde D."/>
            <person name="Babiker R."/>
            <person name="Drula E."/>
            <person name="Ayuso-Fernandez I."/>
            <person name="Pacheco R."/>
            <person name="Padilla G."/>
            <person name="Ferreira P."/>
            <person name="Barriuso J."/>
            <person name="Kellner H."/>
            <person name="Castanera R."/>
            <person name="Alfaro M."/>
            <person name="Ramirez L."/>
            <person name="Pisabarro A.G."/>
            <person name="Kuo A."/>
            <person name="Tritt A."/>
            <person name="Lipzen A."/>
            <person name="He G."/>
            <person name="Yan M."/>
            <person name="Ng V."/>
            <person name="Cullen D."/>
            <person name="Martin F."/>
            <person name="Rosso M.-N."/>
            <person name="Henrissat B."/>
            <person name="Hibbett D."/>
            <person name="Martinez A.T."/>
            <person name="Grigoriev I.V."/>
        </authorList>
    </citation>
    <scope>NUCLEOTIDE SEQUENCE</scope>
    <source>
        <strain evidence="2">CBS 506.95</strain>
    </source>
</reference>
<protein>
    <submittedName>
        <fullName evidence="2">Uncharacterized protein</fullName>
    </submittedName>
</protein>
<proteinExistence type="predicted"/>
<gene>
    <name evidence="2" type="ORF">CPB83DRAFT_778957</name>
</gene>
<name>A0A9P6BBI2_9AGAR</name>
<accession>A0A9P6BBI2</accession>
<evidence type="ECO:0000313" key="2">
    <source>
        <dbReference type="EMBL" id="KAF9521278.1"/>
    </source>
</evidence>
<feature type="non-terminal residue" evidence="2">
    <location>
        <position position="1"/>
    </location>
</feature>
<dbReference type="OrthoDB" id="3060861at2759"/>
<dbReference type="AlphaFoldDB" id="A0A9P6BBI2"/>
<keyword evidence="3" id="KW-1185">Reference proteome</keyword>
<evidence type="ECO:0000313" key="3">
    <source>
        <dbReference type="Proteomes" id="UP000807306"/>
    </source>
</evidence>
<comment type="caution">
    <text evidence="2">The sequence shown here is derived from an EMBL/GenBank/DDBJ whole genome shotgun (WGS) entry which is preliminary data.</text>
</comment>